<sequence>MSWFKLKDPFGTNYRVDKGDLMNTKRALNQLGYYSIPANRGIDDWTDDATFDGIRRFQRDSGLKVDAFMRPGGPTEAAINQRLQHSSFGAPKAFNLSAMESLMGCHCGPEGDQPFHPRPDEDILSVR</sequence>
<keyword evidence="3" id="KW-1185">Reference proteome</keyword>
<dbReference type="InterPro" id="IPR002477">
    <property type="entry name" value="Peptidoglycan-bd-like"/>
</dbReference>
<comment type="caution">
    <text evidence="2">The sequence shown here is derived from an EMBL/GenBank/DDBJ whole genome shotgun (WGS) entry which is preliminary data.</text>
</comment>
<dbReference type="InterPro" id="IPR036365">
    <property type="entry name" value="PGBD-like_sf"/>
</dbReference>
<accession>A0A7C9QW98</accession>
<evidence type="ECO:0000259" key="1">
    <source>
        <dbReference type="Pfam" id="PF01471"/>
    </source>
</evidence>
<protein>
    <submittedName>
        <fullName evidence="2">Peptidoglycan-binding protein</fullName>
    </submittedName>
</protein>
<dbReference type="RefSeq" id="WP_163682828.1">
    <property type="nucleotide sequence ID" value="NZ_JAAIYP010000045.1"/>
</dbReference>
<dbReference type="Pfam" id="PF01471">
    <property type="entry name" value="PG_binding_1"/>
    <property type="match status" value="1"/>
</dbReference>
<dbReference type="AlphaFoldDB" id="A0A7C9QW98"/>
<dbReference type="Proteomes" id="UP000480684">
    <property type="component" value="Unassembled WGS sequence"/>
</dbReference>
<proteinExistence type="predicted"/>
<feature type="domain" description="Peptidoglycan binding-like" evidence="1">
    <location>
        <begin position="23"/>
        <end position="66"/>
    </location>
</feature>
<evidence type="ECO:0000313" key="2">
    <source>
        <dbReference type="EMBL" id="NFV82125.1"/>
    </source>
</evidence>
<organism evidence="2 3">
    <name type="scientific">Magnetospirillum aberrantis SpK</name>
    <dbReference type="NCBI Taxonomy" id="908842"/>
    <lineage>
        <taxon>Bacteria</taxon>
        <taxon>Pseudomonadati</taxon>
        <taxon>Pseudomonadota</taxon>
        <taxon>Alphaproteobacteria</taxon>
        <taxon>Rhodospirillales</taxon>
        <taxon>Rhodospirillaceae</taxon>
        <taxon>Magnetospirillum</taxon>
    </lineage>
</organism>
<dbReference type="EMBL" id="JAAIYP010000045">
    <property type="protein sequence ID" value="NFV82125.1"/>
    <property type="molecule type" value="Genomic_DNA"/>
</dbReference>
<reference evidence="2 3" key="1">
    <citation type="submission" date="2020-02" db="EMBL/GenBank/DDBJ databases">
        <authorList>
            <person name="Dziuba M."/>
            <person name="Kuznetsov B."/>
            <person name="Mardanov A."/>
            <person name="Ravin N."/>
            <person name="Grouzdev D."/>
        </authorList>
    </citation>
    <scope>NUCLEOTIDE SEQUENCE [LARGE SCALE GENOMIC DNA]</scope>
    <source>
        <strain evidence="2 3">SpK</strain>
    </source>
</reference>
<dbReference type="SUPFAM" id="SSF47090">
    <property type="entry name" value="PGBD-like"/>
    <property type="match status" value="1"/>
</dbReference>
<gene>
    <name evidence="2" type="ORF">G4223_18605</name>
</gene>
<name>A0A7C9QW98_9PROT</name>
<evidence type="ECO:0000313" key="3">
    <source>
        <dbReference type="Proteomes" id="UP000480684"/>
    </source>
</evidence>
<dbReference type="InterPro" id="IPR036366">
    <property type="entry name" value="PGBDSf"/>
</dbReference>
<dbReference type="Gene3D" id="1.10.101.10">
    <property type="entry name" value="PGBD-like superfamily/PGBD"/>
    <property type="match status" value="1"/>
</dbReference>